<accession>A0A0F7L905</accession>
<feature type="transmembrane region" description="Helical" evidence="1">
    <location>
        <begin position="93"/>
        <end position="111"/>
    </location>
</feature>
<reference evidence="2" key="1">
    <citation type="journal article" date="2015" name="Front. Microbiol.">
        <title>Combining genomic sequencing methods to explore viral diversity and reveal potential virus-host interactions.</title>
        <authorList>
            <person name="Chow C.E."/>
            <person name="Winget D.M."/>
            <person name="White R.A.III."/>
            <person name="Hallam S.J."/>
            <person name="Suttle C.A."/>
        </authorList>
    </citation>
    <scope>NUCLEOTIDE SEQUENCE</scope>
    <source>
        <strain evidence="2">H4084948</strain>
    </source>
</reference>
<evidence type="ECO:0000313" key="2">
    <source>
        <dbReference type="EMBL" id="AKH47536.1"/>
    </source>
</evidence>
<keyword evidence="1" id="KW-0812">Transmembrane</keyword>
<dbReference type="EMBL" id="KR029595">
    <property type="protein sequence ID" value="AKH47536.1"/>
    <property type="molecule type" value="Genomic_DNA"/>
</dbReference>
<protein>
    <submittedName>
        <fullName evidence="2">Uncharacterized protein</fullName>
    </submittedName>
</protein>
<keyword evidence="1" id="KW-1133">Transmembrane helix</keyword>
<organism evidence="2">
    <name type="scientific">uncultured marine virus</name>
    <dbReference type="NCBI Taxonomy" id="186617"/>
    <lineage>
        <taxon>Viruses</taxon>
        <taxon>environmental samples</taxon>
    </lineage>
</organism>
<evidence type="ECO:0000256" key="1">
    <source>
        <dbReference type="SAM" id="Phobius"/>
    </source>
</evidence>
<sequence length="128" mass="14736">MALSKAEVEVFNLRFQGVRAEIQAKDDLILQTIESNSKTSEIILNQILAQTKKTNGRVTDLEECKEIVDKKIISLENNQSIIHWIKEKPVKRFIGVYLVLVIPILAMVHFIPRVLTWENIEKIIKLLS</sequence>
<keyword evidence="1" id="KW-0472">Membrane</keyword>
<reference evidence="2" key="2">
    <citation type="submission" date="2015-03" db="EMBL/GenBank/DDBJ databases">
        <authorList>
            <person name="Chow C.-E.T."/>
            <person name="Winget D.M."/>
            <person name="White R.A.III."/>
            <person name="Hallam S.J."/>
            <person name="Suttle C.A."/>
        </authorList>
    </citation>
    <scope>NUCLEOTIDE SEQUENCE</scope>
    <source>
        <strain evidence="2">H4084948</strain>
    </source>
</reference>
<name>A0A0F7L905_9VIRU</name>
<proteinExistence type="predicted"/>